<evidence type="ECO:0000313" key="3">
    <source>
        <dbReference type="Proteomes" id="UP000721844"/>
    </source>
</evidence>
<reference evidence="2 3" key="1">
    <citation type="journal article" date="2021" name="Microorganisms">
        <title>Acidisoma silvae sp. nov. and Acidisomacellulosilytica sp. nov., Two Acidophilic Bacteria Isolated from Decaying Wood, Hydrolyzing Cellulose and Producing Poly-3-hydroxybutyrate.</title>
        <authorList>
            <person name="Mieszkin S."/>
            <person name="Pouder E."/>
            <person name="Uroz S."/>
            <person name="Simon-Colin C."/>
            <person name="Alain K."/>
        </authorList>
    </citation>
    <scope>NUCLEOTIDE SEQUENCE [LARGE SCALE GENOMIC DNA]</scope>
    <source>
        <strain evidence="2 3">HW T5.17</strain>
    </source>
</reference>
<name>A0A963Z128_9PROT</name>
<dbReference type="InterPro" id="IPR036237">
    <property type="entry name" value="Xyl_isomerase-like_sf"/>
</dbReference>
<dbReference type="SUPFAM" id="SSF51658">
    <property type="entry name" value="Xylose isomerase-like"/>
    <property type="match status" value="1"/>
</dbReference>
<accession>A0A963Z128</accession>
<comment type="caution">
    <text evidence="2">The sequence shown here is derived from an EMBL/GenBank/DDBJ whole genome shotgun (WGS) entry which is preliminary data.</text>
</comment>
<dbReference type="Proteomes" id="UP000721844">
    <property type="component" value="Unassembled WGS sequence"/>
</dbReference>
<feature type="domain" description="Xylose isomerase-like TIM barrel" evidence="1">
    <location>
        <begin position="24"/>
        <end position="246"/>
    </location>
</feature>
<sequence>MKRKLGVCTWTYGPRALSEVAASLARLGFDGVELHGDLGSFDAVETARLLADHGLSILSLTPADCDPAHPDAGTRKAAIGYYRELIDFAAAVRQETGSQPIVSFHGQVTRIKPVKSQEAEYGYLVESVRAVDAYAASTGVPMVYEVLNRYESHLINTGRQALKLLQDADARAMRILLDTYHMNIEEQDLPATIRAVGNALGLFHVADSNREAVGRGHTDFDAVLKALDDIGYSGSIIVECTASGPNPFTPVKDGDYVAELEMFLGESRTWLAAR</sequence>
<dbReference type="AlphaFoldDB" id="A0A963Z128"/>
<dbReference type="EMBL" id="JAESVA010000002">
    <property type="protein sequence ID" value="MCB8879905.1"/>
    <property type="molecule type" value="Genomic_DNA"/>
</dbReference>
<dbReference type="PANTHER" id="PTHR12110">
    <property type="entry name" value="HYDROXYPYRUVATE ISOMERASE"/>
    <property type="match status" value="1"/>
</dbReference>
<dbReference type="RefSeq" id="WP_227306520.1">
    <property type="nucleotide sequence ID" value="NZ_JAESVA010000002.1"/>
</dbReference>
<protein>
    <submittedName>
        <fullName evidence="2">Sugar phosphate isomerase/epimerase</fullName>
    </submittedName>
</protein>
<proteinExistence type="predicted"/>
<dbReference type="Pfam" id="PF01261">
    <property type="entry name" value="AP_endonuc_2"/>
    <property type="match status" value="1"/>
</dbReference>
<dbReference type="InterPro" id="IPR013022">
    <property type="entry name" value="Xyl_isomerase-like_TIM-brl"/>
</dbReference>
<dbReference type="InterPro" id="IPR050312">
    <property type="entry name" value="IolE/XylAMocC-like"/>
</dbReference>
<evidence type="ECO:0000259" key="1">
    <source>
        <dbReference type="Pfam" id="PF01261"/>
    </source>
</evidence>
<keyword evidence="2" id="KW-0413">Isomerase</keyword>
<organism evidence="2 3">
    <name type="scientific">Acidisoma cellulosilyticum</name>
    <dbReference type="NCBI Taxonomy" id="2802395"/>
    <lineage>
        <taxon>Bacteria</taxon>
        <taxon>Pseudomonadati</taxon>
        <taxon>Pseudomonadota</taxon>
        <taxon>Alphaproteobacteria</taxon>
        <taxon>Acetobacterales</taxon>
        <taxon>Acidocellaceae</taxon>
        <taxon>Acidisoma</taxon>
    </lineage>
</organism>
<dbReference type="Gene3D" id="3.20.20.150">
    <property type="entry name" value="Divalent-metal-dependent TIM barrel enzymes"/>
    <property type="match status" value="1"/>
</dbReference>
<evidence type="ECO:0000313" key="2">
    <source>
        <dbReference type="EMBL" id="MCB8879905.1"/>
    </source>
</evidence>
<dbReference type="GO" id="GO:0016853">
    <property type="term" value="F:isomerase activity"/>
    <property type="evidence" value="ECO:0007669"/>
    <property type="project" value="UniProtKB-KW"/>
</dbReference>
<keyword evidence="3" id="KW-1185">Reference proteome</keyword>
<gene>
    <name evidence="2" type="ORF">ACELLULO517_06640</name>
</gene>